<dbReference type="PANTHER" id="PTHR20883:SF49">
    <property type="entry name" value="PHYTANOYL-COA DIOXYGENASE"/>
    <property type="match status" value="1"/>
</dbReference>
<dbReference type="EMBL" id="MDKE01000011">
    <property type="protein sequence ID" value="OIN12436.1"/>
    <property type="molecule type" value="Genomic_DNA"/>
</dbReference>
<name>A0A1J4QHU6_9GAMM</name>
<proteinExistence type="predicted"/>
<dbReference type="STRING" id="1414654.BFR47_00205"/>
<keyword evidence="2" id="KW-1185">Reference proteome</keyword>
<organism evidence="1 2">
    <name type="scientific">Oceanisphaera psychrotolerans</name>
    <dbReference type="NCBI Taxonomy" id="1414654"/>
    <lineage>
        <taxon>Bacteria</taxon>
        <taxon>Pseudomonadati</taxon>
        <taxon>Pseudomonadota</taxon>
        <taxon>Gammaproteobacteria</taxon>
        <taxon>Aeromonadales</taxon>
        <taxon>Aeromonadaceae</taxon>
        <taxon>Oceanisphaera</taxon>
    </lineage>
</organism>
<protein>
    <submittedName>
        <fullName evidence="1">Phytanoyl-CoA dioxygenase</fullName>
    </submittedName>
</protein>
<dbReference type="PANTHER" id="PTHR20883">
    <property type="entry name" value="PHYTANOYL-COA DIOXYGENASE DOMAIN CONTAINING 1"/>
    <property type="match status" value="1"/>
</dbReference>
<keyword evidence="1" id="KW-0560">Oxidoreductase</keyword>
<comment type="caution">
    <text evidence="1">The sequence shown here is derived from an EMBL/GenBank/DDBJ whole genome shotgun (WGS) entry which is preliminary data.</text>
</comment>
<dbReference type="SUPFAM" id="SSF51197">
    <property type="entry name" value="Clavaminate synthase-like"/>
    <property type="match status" value="1"/>
</dbReference>
<dbReference type="InterPro" id="IPR008775">
    <property type="entry name" value="Phytyl_CoA_dOase-like"/>
</dbReference>
<dbReference type="Proteomes" id="UP000243073">
    <property type="component" value="Unassembled WGS sequence"/>
</dbReference>
<dbReference type="GO" id="GO:0016706">
    <property type="term" value="F:2-oxoglutarate-dependent dioxygenase activity"/>
    <property type="evidence" value="ECO:0007669"/>
    <property type="project" value="UniProtKB-ARBA"/>
</dbReference>
<gene>
    <name evidence="1" type="ORF">BFR47_00205</name>
</gene>
<evidence type="ECO:0000313" key="1">
    <source>
        <dbReference type="EMBL" id="OIN12436.1"/>
    </source>
</evidence>
<dbReference type="AlphaFoldDB" id="A0A1J4QHU6"/>
<dbReference type="GO" id="GO:0005506">
    <property type="term" value="F:iron ion binding"/>
    <property type="evidence" value="ECO:0007669"/>
    <property type="project" value="UniProtKB-ARBA"/>
</dbReference>
<dbReference type="Gene3D" id="2.60.120.620">
    <property type="entry name" value="q2cbj1_9rhob like domain"/>
    <property type="match status" value="1"/>
</dbReference>
<accession>A0A1J4QHU6</accession>
<reference evidence="1 2" key="1">
    <citation type="submission" date="2016-07" db="EMBL/GenBank/DDBJ databases">
        <title>Draft Genome Sequence of Oceanisphaera psychrotolerans, isolated from coastal sediment samples.</title>
        <authorList>
            <person name="Zhuo S."/>
            <person name="Ruan Z."/>
        </authorList>
    </citation>
    <scope>NUCLEOTIDE SEQUENCE [LARGE SCALE GENOMIC DNA]</scope>
    <source>
        <strain evidence="1 2">LAM-WHM-ZC</strain>
    </source>
</reference>
<sequence length="279" mass="32100">MSVTKQNSTEKHSPGKKWLTEEQKVAYERDGAIVIKGVFKDWVETLRAGFDKVLNDPGEHGRENVTGTETGRFFEDYCNWQRIPEFKRWIEESPGAAIVGEATGSERVQVFHEHILVKEPGTSKATPWHQDLPYYCVEGDQTGSYWIPLDPITPENALQVVLGSHRWPKLIRPSKWSTNASWYKEDSHFMEMPNIDCGDFEIMIPEMELGDALLFNFKTVHGAPGNQTMNRRRAFSTRFMGDDVRYIDRGGATSPPFDGINLNTGDRMREDWFPVVWRR</sequence>
<evidence type="ECO:0000313" key="2">
    <source>
        <dbReference type="Proteomes" id="UP000243073"/>
    </source>
</evidence>
<dbReference type="OrthoDB" id="9814777at2"/>
<dbReference type="Pfam" id="PF05721">
    <property type="entry name" value="PhyH"/>
    <property type="match status" value="1"/>
</dbReference>
<keyword evidence="1" id="KW-0223">Dioxygenase</keyword>